<reference evidence="6 7" key="1">
    <citation type="submission" date="2014-03" db="EMBL/GenBank/DDBJ databases">
        <title>Draft Genome Sequences of Four Burkholderia Strains.</title>
        <authorList>
            <person name="Liu X.Y."/>
            <person name="Li C.X."/>
            <person name="Xu J.H."/>
        </authorList>
    </citation>
    <scope>NUCLEOTIDE SEQUENCE [LARGE SCALE GENOMIC DNA]</scope>
    <source>
        <strain evidence="6 7">DSM 50014</strain>
    </source>
</reference>
<organism evidence="6 7">
    <name type="scientific">Caballeronia glathei</name>
    <dbReference type="NCBI Taxonomy" id="60547"/>
    <lineage>
        <taxon>Bacteria</taxon>
        <taxon>Pseudomonadati</taxon>
        <taxon>Pseudomonadota</taxon>
        <taxon>Betaproteobacteria</taxon>
        <taxon>Burkholderiales</taxon>
        <taxon>Burkholderiaceae</taxon>
        <taxon>Caballeronia</taxon>
    </lineage>
</organism>
<dbReference type="InterPro" id="IPR050204">
    <property type="entry name" value="AraC_XylS_family_regulators"/>
</dbReference>
<evidence type="ECO:0000256" key="4">
    <source>
        <dbReference type="SAM" id="MobiDB-lite"/>
    </source>
</evidence>
<dbReference type="InterPro" id="IPR018060">
    <property type="entry name" value="HTH_AraC"/>
</dbReference>
<feature type="region of interest" description="Disordered" evidence="4">
    <location>
        <begin position="1"/>
        <end position="20"/>
    </location>
</feature>
<keyword evidence="3" id="KW-0804">Transcription</keyword>
<evidence type="ECO:0000313" key="7">
    <source>
        <dbReference type="Proteomes" id="UP000027466"/>
    </source>
</evidence>
<dbReference type="SUPFAM" id="SSF46689">
    <property type="entry name" value="Homeodomain-like"/>
    <property type="match status" value="2"/>
</dbReference>
<dbReference type="PANTHER" id="PTHR46796:SF14">
    <property type="entry name" value="TRANSCRIPTIONAL REGULATORY PROTEIN"/>
    <property type="match status" value="1"/>
</dbReference>
<dbReference type="Pfam" id="PF12833">
    <property type="entry name" value="HTH_18"/>
    <property type="match status" value="1"/>
</dbReference>
<name>A0A069PXD1_9BURK</name>
<evidence type="ECO:0000313" key="6">
    <source>
        <dbReference type="EMBL" id="KDR42056.1"/>
    </source>
</evidence>
<dbReference type="InterPro" id="IPR009057">
    <property type="entry name" value="Homeodomain-like_sf"/>
</dbReference>
<dbReference type="RefSeq" id="WP_051672525.1">
    <property type="nucleotide sequence ID" value="NZ_CADFFX010000002.1"/>
</dbReference>
<dbReference type="Gene3D" id="1.10.10.60">
    <property type="entry name" value="Homeodomain-like"/>
    <property type="match status" value="2"/>
</dbReference>
<dbReference type="Proteomes" id="UP000027466">
    <property type="component" value="Unassembled WGS sequence"/>
</dbReference>
<keyword evidence="2" id="KW-0238">DNA-binding</keyword>
<dbReference type="SMART" id="SM00342">
    <property type="entry name" value="HTH_ARAC"/>
    <property type="match status" value="1"/>
</dbReference>
<dbReference type="GO" id="GO:0003700">
    <property type="term" value="F:DNA-binding transcription factor activity"/>
    <property type="evidence" value="ECO:0007669"/>
    <property type="project" value="InterPro"/>
</dbReference>
<comment type="caution">
    <text evidence="6">The sequence shown here is derived from an EMBL/GenBank/DDBJ whole genome shotgun (WGS) entry which is preliminary data.</text>
</comment>
<sequence>MLRSSPEIAIPAEPARSTRAQDPIGVEDRWRCPVDTDSAASKAADTVVITRWKCDGADAAEHSTQAGSDHHTIAINLKSTQLTFDYAGRPIHSGCAVPGATQVTSPGTPVRAVFHAPCDVLHVYVSQPLLAECYGGAFGAGHSGDIVISNPNLIQDPAIERLGLALANAGETCGAFGRVYADSLGLAIVSRLLAREFGSIDRAATRRRASLPAWRVKRAIDYIDAHLSEQLSLSDIAQSAGLSRMHFAAQFRAATGMRPHEFLLRRRVERAQTLLMRPRLTSLDVALSTGFRSQAHFTTVFKRLVGETPARWRADARGNS</sequence>
<keyword evidence="1" id="KW-0805">Transcription regulation</keyword>
<proteinExistence type="predicted"/>
<evidence type="ECO:0000256" key="1">
    <source>
        <dbReference type="ARBA" id="ARBA00023015"/>
    </source>
</evidence>
<dbReference type="STRING" id="60547.GCA_000751215_04535"/>
<evidence type="ECO:0000256" key="3">
    <source>
        <dbReference type="ARBA" id="ARBA00023163"/>
    </source>
</evidence>
<gene>
    <name evidence="6" type="ORF">BG61_13010</name>
</gene>
<dbReference type="PROSITE" id="PS01124">
    <property type="entry name" value="HTH_ARAC_FAMILY_2"/>
    <property type="match status" value="1"/>
</dbReference>
<dbReference type="EMBL" id="JFHC01000020">
    <property type="protein sequence ID" value="KDR42056.1"/>
    <property type="molecule type" value="Genomic_DNA"/>
</dbReference>
<feature type="domain" description="HTH araC/xylS-type" evidence="5">
    <location>
        <begin position="217"/>
        <end position="315"/>
    </location>
</feature>
<evidence type="ECO:0000256" key="2">
    <source>
        <dbReference type="ARBA" id="ARBA00023125"/>
    </source>
</evidence>
<evidence type="ECO:0000259" key="5">
    <source>
        <dbReference type="PROSITE" id="PS01124"/>
    </source>
</evidence>
<dbReference type="GO" id="GO:0043565">
    <property type="term" value="F:sequence-specific DNA binding"/>
    <property type="evidence" value="ECO:0007669"/>
    <property type="project" value="InterPro"/>
</dbReference>
<accession>A0A069PXD1</accession>
<keyword evidence="7" id="KW-1185">Reference proteome</keyword>
<dbReference type="AlphaFoldDB" id="A0A069PXD1"/>
<dbReference type="PANTHER" id="PTHR46796">
    <property type="entry name" value="HTH-TYPE TRANSCRIPTIONAL ACTIVATOR RHAS-RELATED"/>
    <property type="match status" value="1"/>
</dbReference>
<protein>
    <submittedName>
        <fullName evidence="6">AraC family transcriptional regulator</fullName>
    </submittedName>
</protein>